<gene>
    <name evidence="2" type="ORF">Tco_0907692</name>
</gene>
<reference evidence="2" key="1">
    <citation type="journal article" date="2022" name="Int. J. Mol. Sci.">
        <title>Draft Genome of Tanacetum Coccineum: Genomic Comparison of Closely Related Tanacetum-Family Plants.</title>
        <authorList>
            <person name="Yamashiro T."/>
            <person name="Shiraishi A."/>
            <person name="Nakayama K."/>
            <person name="Satake H."/>
        </authorList>
    </citation>
    <scope>NUCLEOTIDE SEQUENCE</scope>
</reference>
<keyword evidence="1" id="KW-0175">Coiled coil</keyword>
<comment type="caution">
    <text evidence="2">The sequence shown here is derived from an EMBL/GenBank/DDBJ whole genome shotgun (WGS) entry which is preliminary data.</text>
</comment>
<evidence type="ECO:0000256" key="1">
    <source>
        <dbReference type="SAM" id="Coils"/>
    </source>
</evidence>
<feature type="non-terminal residue" evidence="2">
    <location>
        <position position="1"/>
    </location>
</feature>
<proteinExistence type="predicted"/>
<dbReference type="Proteomes" id="UP001151760">
    <property type="component" value="Unassembled WGS sequence"/>
</dbReference>
<dbReference type="EMBL" id="BQNB010014376">
    <property type="protein sequence ID" value="GJT27417.1"/>
    <property type="molecule type" value="Genomic_DNA"/>
</dbReference>
<feature type="coiled-coil region" evidence="1">
    <location>
        <begin position="228"/>
        <end position="267"/>
    </location>
</feature>
<protein>
    <submittedName>
        <fullName evidence="2">Uncharacterized protein</fullName>
    </submittedName>
</protein>
<organism evidence="2 3">
    <name type="scientific">Tanacetum coccineum</name>
    <dbReference type="NCBI Taxonomy" id="301880"/>
    <lineage>
        <taxon>Eukaryota</taxon>
        <taxon>Viridiplantae</taxon>
        <taxon>Streptophyta</taxon>
        <taxon>Embryophyta</taxon>
        <taxon>Tracheophyta</taxon>
        <taxon>Spermatophyta</taxon>
        <taxon>Magnoliopsida</taxon>
        <taxon>eudicotyledons</taxon>
        <taxon>Gunneridae</taxon>
        <taxon>Pentapetalae</taxon>
        <taxon>asterids</taxon>
        <taxon>campanulids</taxon>
        <taxon>Asterales</taxon>
        <taxon>Asteraceae</taxon>
        <taxon>Asteroideae</taxon>
        <taxon>Anthemideae</taxon>
        <taxon>Anthemidinae</taxon>
        <taxon>Tanacetum</taxon>
    </lineage>
</organism>
<evidence type="ECO:0000313" key="3">
    <source>
        <dbReference type="Proteomes" id="UP001151760"/>
    </source>
</evidence>
<accession>A0ABQ5CLZ0</accession>
<reference evidence="2" key="2">
    <citation type="submission" date="2022-01" db="EMBL/GenBank/DDBJ databases">
        <authorList>
            <person name="Yamashiro T."/>
            <person name="Shiraishi A."/>
            <person name="Satake H."/>
            <person name="Nakayama K."/>
        </authorList>
    </citation>
    <scope>NUCLEOTIDE SEQUENCE</scope>
</reference>
<evidence type="ECO:0000313" key="2">
    <source>
        <dbReference type="EMBL" id="GJT27417.1"/>
    </source>
</evidence>
<sequence>MAARGGRNNIVARRVMMTCLISVERVSPPKTSMILSVSFERLNWELEALVDIREVFDLVMELRDDRCDEQDKVADFNRLIAVVRRSSLDKEIDWEMLQAEGNVLSFECVAPLCLSVVAVGCAIRYSWECRFWFLVGKVYSEVLLHRLSFGRIHWFSDYMDEYNHVMNDYILEVEGGIQKEARDKLWDEITVKSAAAKMARSKSVYQDTMGRDRYALVKEKMVRKREVMQEDQLDNERHERQKKELLIQNLSNKMSQTEGMVTKLKNQLAAQGGQFQSMSTQLKPPNSYPGSRDLIGPLVDLVGMIGAIQKRYENCDLAHLKSFSEFHIYNVWEVVQYDVSMGWIRV</sequence>
<keyword evidence="3" id="KW-1185">Reference proteome</keyword>
<name>A0ABQ5CLZ0_9ASTR</name>